<dbReference type="InterPro" id="IPR011006">
    <property type="entry name" value="CheY-like_superfamily"/>
</dbReference>
<dbReference type="PROSITE" id="PS50110">
    <property type="entry name" value="RESPONSE_REGULATORY"/>
    <property type="match status" value="1"/>
</dbReference>
<accession>A0A1C7N1L5</accession>
<dbReference type="InterPro" id="IPR036890">
    <property type="entry name" value="HATPase_C_sf"/>
</dbReference>
<evidence type="ECO:0000259" key="5">
    <source>
        <dbReference type="PROSITE" id="PS50109"/>
    </source>
</evidence>
<evidence type="ECO:0000256" key="3">
    <source>
        <dbReference type="PROSITE-ProRule" id="PRU00169"/>
    </source>
</evidence>
<evidence type="ECO:0000313" key="8">
    <source>
        <dbReference type="Proteomes" id="UP000093000"/>
    </source>
</evidence>
<dbReference type="InterPro" id="IPR036097">
    <property type="entry name" value="HisK_dim/P_sf"/>
</dbReference>
<evidence type="ECO:0000256" key="4">
    <source>
        <dbReference type="SAM" id="MobiDB-lite"/>
    </source>
</evidence>
<dbReference type="Proteomes" id="UP000093000">
    <property type="component" value="Unassembled WGS sequence"/>
</dbReference>
<dbReference type="Gene3D" id="3.30.565.10">
    <property type="entry name" value="Histidine kinase-like ATPase, C-terminal domain"/>
    <property type="match status" value="1"/>
</dbReference>
<evidence type="ECO:0000256" key="2">
    <source>
        <dbReference type="ARBA" id="ARBA00023012"/>
    </source>
</evidence>
<dbReference type="SMART" id="SM00387">
    <property type="entry name" value="HATPase_c"/>
    <property type="match status" value="1"/>
</dbReference>
<dbReference type="InterPro" id="IPR003661">
    <property type="entry name" value="HisK_dim/P_dom"/>
</dbReference>
<dbReference type="SMART" id="SM00448">
    <property type="entry name" value="REC"/>
    <property type="match status" value="1"/>
</dbReference>
<dbReference type="FunFam" id="3.30.565.10:FF:000010">
    <property type="entry name" value="Sensor histidine kinase RcsC"/>
    <property type="match status" value="1"/>
</dbReference>
<sequence>MKSRPCSPYPINVPKAMSAIYESCFSSIGGHFCDTLVKEIAYWTGAHTVMIQRILSFQELQDLKENSLPSVQLVTAVDETYLFMKASCSKSQHPYLTQYTAIPMHSFSTQSPIIQTLKSGRYCVQQDNTHDWIYPDVQSFVGLRLDHDDTPIGLMCVMDDAPMDQERIDAIVHILNAVQLRVRNETERSKQRDQLIQVKNAALQDAQNKIKFLADMSHEIRTPMNAVIALTDLLLQERHLLNEEQAEHLEVIQTSGNHLLTVINDILDISKINHDPKFKLENRRFSLRKCVKDALNMARHQASMTQQNKLVCLAECPPEINDDVPLDQLIHQLDPLIPSPRHTKKTVLPLIWKIDQRVPDYVMGDSMRLTQILLNLCSNAVKFTKSGGIRVKVGLFGVPSETPFKTRYDANATKHESAGASDEQQVTLEISVTDTGIGMPADRLPRLFKSFSQIDISTARRYGGTGLGLAISNLLVNRMGGDLWVESQEGLGSRFALTVPLTVASQPPYAISTTKSSDSNSLTSPPSPNSSISDGSVGDRHFLEYSTSPPNKPIIPNNDIKTKKKKIGLKISKEPSVKHHHTLEVPYPVKILLAEDNVLNQKIAISILKRLGYVDVVIASHGREVLELMRHTSFDVIFMDLYMPEMDGLEATRQIIAERQSNQPYLLNVQEIYIIALTASASKQDRQICIDAGMNDFISKPFTMQEMKSALRNQQKNKHRKKQ</sequence>
<dbReference type="EMBL" id="LUGH01000735">
    <property type="protein sequence ID" value="OBZ83035.1"/>
    <property type="molecule type" value="Genomic_DNA"/>
</dbReference>
<gene>
    <name evidence="7" type="primary">CHK1</name>
    <name evidence="7" type="ORF">A0J61_08915</name>
</gene>
<feature type="domain" description="Response regulatory" evidence="6">
    <location>
        <begin position="590"/>
        <end position="715"/>
    </location>
</feature>
<feature type="modified residue" description="4-aspartylphosphate" evidence="3">
    <location>
        <position position="640"/>
    </location>
</feature>
<keyword evidence="7" id="KW-0808">Transferase</keyword>
<dbReference type="PANTHER" id="PTHR45339:SF1">
    <property type="entry name" value="HYBRID SIGNAL TRANSDUCTION HISTIDINE KINASE J"/>
    <property type="match status" value="1"/>
</dbReference>
<dbReference type="InterPro" id="IPR004358">
    <property type="entry name" value="Sig_transdc_His_kin-like_C"/>
</dbReference>
<evidence type="ECO:0000259" key="6">
    <source>
        <dbReference type="PROSITE" id="PS50110"/>
    </source>
</evidence>
<dbReference type="Pfam" id="PF00072">
    <property type="entry name" value="Response_reg"/>
    <property type="match status" value="1"/>
</dbReference>
<keyword evidence="2" id="KW-0902">Two-component regulatory system</keyword>
<dbReference type="PRINTS" id="PR00344">
    <property type="entry name" value="BCTRLSENSOR"/>
</dbReference>
<evidence type="ECO:0000313" key="7">
    <source>
        <dbReference type="EMBL" id="OBZ83035.1"/>
    </source>
</evidence>
<dbReference type="Pfam" id="PF02518">
    <property type="entry name" value="HATPase_c"/>
    <property type="match status" value="1"/>
</dbReference>
<dbReference type="SUPFAM" id="SSF55874">
    <property type="entry name" value="ATPase domain of HSP90 chaperone/DNA topoisomerase II/histidine kinase"/>
    <property type="match status" value="1"/>
</dbReference>
<dbReference type="PROSITE" id="PS50109">
    <property type="entry name" value="HIS_KIN"/>
    <property type="match status" value="1"/>
</dbReference>
<dbReference type="Pfam" id="PF00512">
    <property type="entry name" value="HisKA"/>
    <property type="match status" value="1"/>
</dbReference>
<dbReference type="InterPro" id="IPR005467">
    <property type="entry name" value="His_kinase_dom"/>
</dbReference>
<dbReference type="SUPFAM" id="SSF52172">
    <property type="entry name" value="CheY-like"/>
    <property type="match status" value="1"/>
</dbReference>
<dbReference type="Gene3D" id="3.40.50.2300">
    <property type="match status" value="1"/>
</dbReference>
<feature type="region of interest" description="Disordered" evidence="4">
    <location>
        <begin position="510"/>
        <end position="536"/>
    </location>
</feature>
<feature type="domain" description="Histidine kinase" evidence="5">
    <location>
        <begin position="215"/>
        <end position="503"/>
    </location>
</feature>
<keyword evidence="7" id="KW-0418">Kinase</keyword>
<dbReference type="GO" id="GO:0000155">
    <property type="term" value="F:phosphorelay sensor kinase activity"/>
    <property type="evidence" value="ECO:0007669"/>
    <property type="project" value="InterPro"/>
</dbReference>
<dbReference type="SMART" id="SM00388">
    <property type="entry name" value="HisKA"/>
    <property type="match status" value="1"/>
</dbReference>
<dbReference type="SUPFAM" id="SSF47384">
    <property type="entry name" value="Homodimeric domain of signal transducing histidine kinase"/>
    <property type="match status" value="1"/>
</dbReference>
<dbReference type="STRING" id="101091.A0A1C7N1L5"/>
<reference evidence="7 8" key="1">
    <citation type="submission" date="2016-03" db="EMBL/GenBank/DDBJ databases">
        <title>Choanephora cucurbitarum.</title>
        <authorList>
            <person name="Min B."/>
            <person name="Park H."/>
            <person name="Park J.-H."/>
            <person name="Shin H.-D."/>
            <person name="Choi I.-G."/>
        </authorList>
    </citation>
    <scope>NUCLEOTIDE SEQUENCE [LARGE SCALE GENOMIC DNA]</scope>
    <source>
        <strain evidence="7 8">KUS-F28377</strain>
    </source>
</reference>
<keyword evidence="8" id="KW-1185">Reference proteome</keyword>
<protein>
    <submittedName>
        <fullName evidence="7">Histidine protein kinase 1</fullName>
    </submittedName>
</protein>
<feature type="compositionally biased region" description="Low complexity" evidence="4">
    <location>
        <begin position="511"/>
        <end position="536"/>
    </location>
</feature>
<dbReference type="InterPro" id="IPR003594">
    <property type="entry name" value="HATPase_dom"/>
</dbReference>
<comment type="caution">
    <text evidence="7">The sequence shown here is derived from an EMBL/GenBank/DDBJ whole genome shotgun (WGS) entry which is preliminary data.</text>
</comment>
<proteinExistence type="predicted"/>
<organism evidence="7 8">
    <name type="scientific">Choanephora cucurbitarum</name>
    <dbReference type="NCBI Taxonomy" id="101091"/>
    <lineage>
        <taxon>Eukaryota</taxon>
        <taxon>Fungi</taxon>
        <taxon>Fungi incertae sedis</taxon>
        <taxon>Mucoromycota</taxon>
        <taxon>Mucoromycotina</taxon>
        <taxon>Mucoromycetes</taxon>
        <taxon>Mucorales</taxon>
        <taxon>Mucorineae</taxon>
        <taxon>Choanephoraceae</taxon>
        <taxon>Choanephoroideae</taxon>
        <taxon>Choanephora</taxon>
    </lineage>
</organism>
<dbReference type="OrthoDB" id="10266508at2759"/>
<dbReference type="PANTHER" id="PTHR45339">
    <property type="entry name" value="HYBRID SIGNAL TRANSDUCTION HISTIDINE KINASE J"/>
    <property type="match status" value="1"/>
</dbReference>
<dbReference type="CDD" id="cd00082">
    <property type="entry name" value="HisKA"/>
    <property type="match status" value="1"/>
</dbReference>
<dbReference type="AlphaFoldDB" id="A0A1C7N1L5"/>
<dbReference type="InParanoid" id="A0A1C7N1L5"/>
<dbReference type="CDD" id="cd16922">
    <property type="entry name" value="HATPase_EvgS-ArcB-TorS-like"/>
    <property type="match status" value="1"/>
</dbReference>
<name>A0A1C7N1L5_9FUNG</name>
<dbReference type="InterPro" id="IPR001789">
    <property type="entry name" value="Sig_transdc_resp-reg_receiver"/>
</dbReference>
<dbReference type="CDD" id="cd17546">
    <property type="entry name" value="REC_hyHK_CKI1_RcsC-like"/>
    <property type="match status" value="1"/>
</dbReference>
<evidence type="ECO:0000256" key="1">
    <source>
        <dbReference type="ARBA" id="ARBA00022553"/>
    </source>
</evidence>
<dbReference type="Gene3D" id="1.10.287.130">
    <property type="match status" value="1"/>
</dbReference>
<keyword evidence="1 3" id="KW-0597">Phosphoprotein</keyword>